<dbReference type="STRING" id="930128.SAMN05192532_103295"/>
<evidence type="ECO:0000313" key="3">
    <source>
        <dbReference type="EMBL" id="SFE73501.1"/>
    </source>
</evidence>
<dbReference type="SUPFAM" id="SSF54909">
    <property type="entry name" value="Dimeric alpha+beta barrel"/>
    <property type="match status" value="1"/>
</dbReference>
<feature type="domain" description="YCII-related" evidence="2">
    <location>
        <begin position="4"/>
        <end position="82"/>
    </location>
</feature>
<dbReference type="Proteomes" id="UP000199516">
    <property type="component" value="Unassembled WGS sequence"/>
</dbReference>
<dbReference type="Pfam" id="PF03795">
    <property type="entry name" value="YCII"/>
    <property type="match status" value="1"/>
</dbReference>
<dbReference type="InterPro" id="IPR005545">
    <property type="entry name" value="YCII"/>
</dbReference>
<name>A0A1I2CYZ0_9BACI</name>
<sequence>MKLFACLLHMKSPELSQKYRPDHLAFLEEQHKKDNVTAYGKFADGAGGLIIYRAETLEDAEALVKQDPYVEKEARTYEIHEWVMNSEQWS</sequence>
<evidence type="ECO:0000313" key="4">
    <source>
        <dbReference type="Proteomes" id="UP000199516"/>
    </source>
</evidence>
<dbReference type="OrthoDB" id="162319at2"/>
<organism evidence="3 4">
    <name type="scientific">Alteribacillus iranensis</name>
    <dbReference type="NCBI Taxonomy" id="930128"/>
    <lineage>
        <taxon>Bacteria</taxon>
        <taxon>Bacillati</taxon>
        <taxon>Bacillota</taxon>
        <taxon>Bacilli</taxon>
        <taxon>Bacillales</taxon>
        <taxon>Bacillaceae</taxon>
        <taxon>Alteribacillus</taxon>
    </lineage>
</organism>
<dbReference type="EMBL" id="FONT01000003">
    <property type="protein sequence ID" value="SFE73501.1"/>
    <property type="molecule type" value="Genomic_DNA"/>
</dbReference>
<dbReference type="AlphaFoldDB" id="A0A1I2CYZ0"/>
<dbReference type="PANTHER" id="PTHR37828">
    <property type="entry name" value="GSR2449 PROTEIN"/>
    <property type="match status" value="1"/>
</dbReference>
<comment type="similarity">
    <text evidence="1">Belongs to the YciI family.</text>
</comment>
<evidence type="ECO:0000256" key="1">
    <source>
        <dbReference type="ARBA" id="ARBA00007689"/>
    </source>
</evidence>
<dbReference type="RefSeq" id="WP_091660592.1">
    <property type="nucleotide sequence ID" value="NZ_FONT01000003.1"/>
</dbReference>
<dbReference type="PANTHER" id="PTHR37828:SF1">
    <property type="entry name" value="YCII-RELATED DOMAIN-CONTAINING PROTEIN"/>
    <property type="match status" value="1"/>
</dbReference>
<gene>
    <name evidence="3" type="ORF">SAMN05192532_103295</name>
</gene>
<dbReference type="InterPro" id="IPR011008">
    <property type="entry name" value="Dimeric_a/b-barrel"/>
</dbReference>
<reference evidence="3 4" key="1">
    <citation type="submission" date="2016-10" db="EMBL/GenBank/DDBJ databases">
        <authorList>
            <person name="de Groot N.N."/>
        </authorList>
    </citation>
    <scope>NUCLEOTIDE SEQUENCE [LARGE SCALE GENOMIC DNA]</scope>
    <source>
        <strain evidence="3 4">DSM 23995</strain>
    </source>
</reference>
<keyword evidence="4" id="KW-1185">Reference proteome</keyword>
<proteinExistence type="inferred from homology"/>
<protein>
    <submittedName>
        <fullName evidence="3">Uncharacterized conserved protein YciI, contains a putative active-site phosphohistidine</fullName>
    </submittedName>
</protein>
<dbReference type="Gene3D" id="3.30.70.1060">
    <property type="entry name" value="Dimeric alpha+beta barrel"/>
    <property type="match status" value="1"/>
</dbReference>
<evidence type="ECO:0000259" key="2">
    <source>
        <dbReference type="Pfam" id="PF03795"/>
    </source>
</evidence>
<accession>A0A1I2CYZ0</accession>